<gene>
    <name evidence="1" type="ORF">L6452_12254</name>
</gene>
<evidence type="ECO:0000313" key="2">
    <source>
        <dbReference type="Proteomes" id="UP001055879"/>
    </source>
</evidence>
<reference evidence="2" key="1">
    <citation type="journal article" date="2022" name="Mol. Ecol. Resour.">
        <title>The genomes of chicory, endive, great burdock and yacon provide insights into Asteraceae palaeo-polyploidization history and plant inulin production.</title>
        <authorList>
            <person name="Fan W."/>
            <person name="Wang S."/>
            <person name="Wang H."/>
            <person name="Wang A."/>
            <person name="Jiang F."/>
            <person name="Liu H."/>
            <person name="Zhao H."/>
            <person name="Xu D."/>
            <person name="Zhang Y."/>
        </authorList>
    </citation>
    <scope>NUCLEOTIDE SEQUENCE [LARGE SCALE GENOMIC DNA]</scope>
    <source>
        <strain evidence="2">cv. Niubang</strain>
    </source>
</reference>
<dbReference type="Proteomes" id="UP001055879">
    <property type="component" value="Linkage Group LG03"/>
</dbReference>
<keyword evidence="2" id="KW-1185">Reference proteome</keyword>
<dbReference type="EMBL" id="CM042049">
    <property type="protein sequence ID" value="KAI3748860.1"/>
    <property type="molecule type" value="Genomic_DNA"/>
</dbReference>
<sequence>MKKIRLAQNKDDLHDSGSDDLLSRLPDDILVSILSYLPLKDAVVTSKLSRRWRYLWCQIIRLDFEEKERSTKLRIEAYRSNFAESNSLRFADRKNFINWVNHIILKHQSPTIDQFRICFNLGKNAKGAIGKWIDFAISKNVQTLELDLRDDDTKLGNYVFPDKIFDRKCGSSSKRPSFDVPIRPHATSMEIKFLKALILKHVDVNDECLNKILSNCPVLEHLSIHGSTELVKAKINGKGLALKNLEFGGSCSRLQSIRICDSNIVSLNCKASNSVGSPITLRLDNLQKLEKICISRGYSWKKINRMCCQISCCIPYLQVLELEFRRPTAAIRFLPFPELPKLKQLTMKVRVYDDRSLIALTFLVEACPNLQRLTIELMWYFWMKSVDRNREVWQVVEQPHQHLEVVEICGYYGLPNDLELAMYFMKNGVALKKLVIQPFNEIAKLGANEVMEAHGATYNARHQLKPIKPVGLELVIIESSIQHFTFPV</sequence>
<organism evidence="1 2">
    <name type="scientific">Arctium lappa</name>
    <name type="common">Greater burdock</name>
    <name type="synonym">Lappa major</name>
    <dbReference type="NCBI Taxonomy" id="4217"/>
    <lineage>
        <taxon>Eukaryota</taxon>
        <taxon>Viridiplantae</taxon>
        <taxon>Streptophyta</taxon>
        <taxon>Embryophyta</taxon>
        <taxon>Tracheophyta</taxon>
        <taxon>Spermatophyta</taxon>
        <taxon>Magnoliopsida</taxon>
        <taxon>eudicotyledons</taxon>
        <taxon>Gunneridae</taxon>
        <taxon>Pentapetalae</taxon>
        <taxon>asterids</taxon>
        <taxon>campanulids</taxon>
        <taxon>Asterales</taxon>
        <taxon>Asteraceae</taxon>
        <taxon>Carduoideae</taxon>
        <taxon>Cardueae</taxon>
        <taxon>Arctiinae</taxon>
        <taxon>Arctium</taxon>
    </lineage>
</organism>
<proteinExistence type="predicted"/>
<evidence type="ECO:0000313" key="1">
    <source>
        <dbReference type="EMBL" id="KAI3748860.1"/>
    </source>
</evidence>
<protein>
    <submittedName>
        <fullName evidence="1">Uncharacterized protein</fullName>
    </submittedName>
</protein>
<name>A0ACB9DQM1_ARCLA</name>
<accession>A0ACB9DQM1</accession>
<comment type="caution">
    <text evidence="1">The sequence shown here is derived from an EMBL/GenBank/DDBJ whole genome shotgun (WGS) entry which is preliminary data.</text>
</comment>
<reference evidence="1 2" key="2">
    <citation type="journal article" date="2022" name="Mol. Ecol. Resour.">
        <title>The genomes of chicory, endive, great burdock and yacon provide insights into Asteraceae paleo-polyploidization history and plant inulin production.</title>
        <authorList>
            <person name="Fan W."/>
            <person name="Wang S."/>
            <person name="Wang H."/>
            <person name="Wang A."/>
            <person name="Jiang F."/>
            <person name="Liu H."/>
            <person name="Zhao H."/>
            <person name="Xu D."/>
            <person name="Zhang Y."/>
        </authorList>
    </citation>
    <scope>NUCLEOTIDE SEQUENCE [LARGE SCALE GENOMIC DNA]</scope>
    <source>
        <strain evidence="2">cv. Niubang</strain>
    </source>
</reference>